<feature type="region of interest" description="Disordered" evidence="1">
    <location>
        <begin position="1"/>
        <end position="26"/>
    </location>
</feature>
<dbReference type="InterPro" id="IPR022603">
    <property type="entry name" value="DUF3152"/>
</dbReference>
<accession>A0ABV5P8Y5</accession>
<name>A0ABV5P8Y5_STRCM</name>
<keyword evidence="4" id="KW-1185">Reference proteome</keyword>
<proteinExistence type="predicted"/>
<dbReference type="RefSeq" id="WP_345221276.1">
    <property type="nucleotide sequence ID" value="NZ_BAAAXE010000013.1"/>
</dbReference>
<evidence type="ECO:0000313" key="3">
    <source>
        <dbReference type="EMBL" id="MFB9519656.1"/>
    </source>
</evidence>
<dbReference type="EMBL" id="JBHMCR010000004">
    <property type="protein sequence ID" value="MFB9519656.1"/>
    <property type="molecule type" value="Genomic_DNA"/>
</dbReference>
<dbReference type="Pfam" id="PF11350">
    <property type="entry name" value="DUF3152"/>
    <property type="match status" value="1"/>
</dbReference>
<dbReference type="Gene3D" id="3.40.390.10">
    <property type="entry name" value="Collagenase (Catalytic Domain)"/>
    <property type="match status" value="1"/>
</dbReference>
<gene>
    <name evidence="3" type="ORF">ACFFTU_06840</name>
</gene>
<feature type="domain" description="DUF3152" evidence="2">
    <location>
        <begin position="89"/>
        <end position="256"/>
    </location>
</feature>
<feature type="region of interest" description="Disordered" evidence="1">
    <location>
        <begin position="57"/>
        <end position="113"/>
    </location>
</feature>
<evidence type="ECO:0000313" key="4">
    <source>
        <dbReference type="Proteomes" id="UP001589718"/>
    </source>
</evidence>
<evidence type="ECO:0000256" key="1">
    <source>
        <dbReference type="SAM" id="MobiDB-lite"/>
    </source>
</evidence>
<comment type="caution">
    <text evidence="3">The sequence shown here is derived from an EMBL/GenBank/DDBJ whole genome shotgun (WGS) entry which is preliminary data.</text>
</comment>
<protein>
    <submittedName>
        <fullName evidence="3">DUF3152 domain-containing protein</fullName>
    </submittedName>
</protein>
<organism evidence="3 4">
    <name type="scientific">Streptomyces cremeus</name>
    <dbReference type="NCBI Taxonomy" id="66881"/>
    <lineage>
        <taxon>Bacteria</taxon>
        <taxon>Bacillati</taxon>
        <taxon>Actinomycetota</taxon>
        <taxon>Actinomycetes</taxon>
        <taxon>Kitasatosporales</taxon>
        <taxon>Streptomycetaceae</taxon>
        <taxon>Streptomyces</taxon>
    </lineage>
</organism>
<dbReference type="InterPro" id="IPR024079">
    <property type="entry name" value="MetalloPept_cat_dom_sf"/>
</dbReference>
<dbReference type="SUPFAM" id="SSF55486">
    <property type="entry name" value="Metalloproteases ('zincins'), catalytic domain"/>
    <property type="match status" value="1"/>
</dbReference>
<dbReference type="Proteomes" id="UP001589718">
    <property type="component" value="Unassembled WGS sequence"/>
</dbReference>
<sequence>MGRGRCRHPSSGGRTPRPRPPARTRLTRRGRLLVLLLCLAAGLGGTGLAIAAWDTGPGPTPRAAPDPATGGPAAPDSPGEVSSDPPSRARVPDSGSGTFAPARLNGSPVGSGTLRRYQVQVERGSGVEPDEAAAEIQRIVAHPRGWARNGRGRFQLVTGKADFVIRIATPKTADRLCAEAGLDTGGELNCETGKGVVVNLKRWLTGSPRFAGAPAAYRHLIINHELGHALGLGHLGCPGPGRPAPVMMQQIKGLDGCDSNAHPYGTNGTYLAGPAL</sequence>
<evidence type="ECO:0000259" key="2">
    <source>
        <dbReference type="Pfam" id="PF11350"/>
    </source>
</evidence>
<reference evidence="3 4" key="1">
    <citation type="submission" date="2024-09" db="EMBL/GenBank/DDBJ databases">
        <authorList>
            <person name="Sun Q."/>
            <person name="Mori K."/>
        </authorList>
    </citation>
    <scope>NUCLEOTIDE SEQUENCE [LARGE SCALE GENOMIC DNA]</scope>
    <source>
        <strain evidence="3 4">JCM 4362</strain>
    </source>
</reference>
<feature type="compositionally biased region" description="Low complexity" evidence="1">
    <location>
        <begin position="65"/>
        <end position="79"/>
    </location>
</feature>
<feature type="compositionally biased region" description="Basic residues" evidence="1">
    <location>
        <begin position="16"/>
        <end position="26"/>
    </location>
</feature>